<dbReference type="SUPFAM" id="SSF53098">
    <property type="entry name" value="Ribonuclease H-like"/>
    <property type="match status" value="1"/>
</dbReference>
<accession>A0A9W7T3U7</accession>
<feature type="domain" description="HAT C-terminal dimerisation" evidence="1">
    <location>
        <begin position="151"/>
        <end position="203"/>
    </location>
</feature>
<protein>
    <submittedName>
        <fullName evidence="2">Transposase</fullName>
    </submittedName>
</protein>
<evidence type="ECO:0000313" key="2">
    <source>
        <dbReference type="EMBL" id="KAI7789262.1"/>
    </source>
</evidence>
<dbReference type="Proteomes" id="UP001059041">
    <property type="component" value="Unassembled WGS sequence"/>
</dbReference>
<dbReference type="Pfam" id="PF05699">
    <property type="entry name" value="Dimer_Tnp_hAT"/>
    <property type="match status" value="1"/>
</dbReference>
<name>A0A9W7T3U7_TRIRA</name>
<evidence type="ECO:0000313" key="3">
    <source>
        <dbReference type="Proteomes" id="UP001059041"/>
    </source>
</evidence>
<keyword evidence="3" id="KW-1185">Reference proteome</keyword>
<dbReference type="PANTHER" id="PTHR47501:SF7">
    <property type="entry name" value="TRANSPOSASE"/>
    <property type="match status" value="1"/>
</dbReference>
<dbReference type="PANTHER" id="PTHR47501">
    <property type="entry name" value="TRANSPOSASE-RELATED"/>
    <property type="match status" value="1"/>
</dbReference>
<dbReference type="InterPro" id="IPR008906">
    <property type="entry name" value="HATC_C_dom"/>
</dbReference>
<organism evidence="2 3">
    <name type="scientific">Triplophysa rosa</name>
    <name type="common">Cave loach</name>
    <dbReference type="NCBI Taxonomy" id="992332"/>
    <lineage>
        <taxon>Eukaryota</taxon>
        <taxon>Metazoa</taxon>
        <taxon>Chordata</taxon>
        <taxon>Craniata</taxon>
        <taxon>Vertebrata</taxon>
        <taxon>Euteleostomi</taxon>
        <taxon>Actinopterygii</taxon>
        <taxon>Neopterygii</taxon>
        <taxon>Teleostei</taxon>
        <taxon>Ostariophysi</taxon>
        <taxon>Cypriniformes</taxon>
        <taxon>Nemacheilidae</taxon>
        <taxon>Triplophysa</taxon>
    </lineage>
</organism>
<dbReference type="EMBL" id="JAFHDT010000803">
    <property type="protein sequence ID" value="KAI7789262.1"/>
    <property type="molecule type" value="Genomic_DNA"/>
</dbReference>
<dbReference type="AlphaFoldDB" id="A0A9W7T3U7"/>
<comment type="caution">
    <text evidence="2">The sequence shown here is derived from an EMBL/GenBank/DDBJ whole genome shotgun (WGS) entry which is preliminary data.</text>
</comment>
<gene>
    <name evidence="2" type="ORF">IRJ41_004102</name>
</gene>
<dbReference type="GO" id="GO:0046983">
    <property type="term" value="F:protein dimerization activity"/>
    <property type="evidence" value="ECO:0007669"/>
    <property type="project" value="InterPro"/>
</dbReference>
<reference evidence="2" key="1">
    <citation type="submission" date="2021-02" db="EMBL/GenBank/DDBJ databases">
        <title>Comparative genomics reveals that relaxation of natural selection precedes convergent phenotypic evolution of cavefish.</title>
        <authorList>
            <person name="Peng Z."/>
        </authorList>
    </citation>
    <scope>NUCLEOTIDE SEQUENCE</scope>
    <source>
        <tissue evidence="2">Muscle</tissue>
    </source>
</reference>
<sequence length="212" mass="23851">MSPLAKSLNILQAETDVQMGWLLPTLTLLISKLDRVRTTSRYCKPLVDALQEGLQQRFGNMFVEPEFIAAAILVPKFKTSWTLDENIVKLGLDYIKDHLVEETLNQLPFDGSSASEEEDFFASIMSTHGAEGIKQFDGYLACKDDHKDILKSFPSVCRLSLKVNTALPASAACERLFSTAGLIFSPRRARIDSKNFENQLLLKLNKKYCHFS</sequence>
<dbReference type="InterPro" id="IPR012337">
    <property type="entry name" value="RNaseH-like_sf"/>
</dbReference>
<proteinExistence type="predicted"/>
<evidence type="ECO:0000259" key="1">
    <source>
        <dbReference type="Pfam" id="PF05699"/>
    </source>
</evidence>